<organism evidence="1 2">
    <name type="scientific">Acinetobacter junii CIP 107470 = MTCC 11364</name>
    <dbReference type="NCBI Taxonomy" id="1217666"/>
    <lineage>
        <taxon>Bacteria</taxon>
        <taxon>Pseudomonadati</taxon>
        <taxon>Pseudomonadota</taxon>
        <taxon>Gammaproteobacteria</taxon>
        <taxon>Moraxellales</taxon>
        <taxon>Moraxellaceae</taxon>
        <taxon>Acinetobacter</taxon>
    </lineage>
</organism>
<dbReference type="Proteomes" id="UP000018420">
    <property type="component" value="Unassembled WGS sequence"/>
</dbReference>
<dbReference type="PATRIC" id="fig|1330047.3.peg.3308"/>
<dbReference type="GO" id="GO:0055085">
    <property type="term" value="P:transmembrane transport"/>
    <property type="evidence" value="ECO:0007669"/>
    <property type="project" value="InterPro"/>
</dbReference>
<gene>
    <name evidence="1" type="ORF">L292_1678</name>
</gene>
<reference evidence="1 2" key="1">
    <citation type="submission" date="2013-05" db="EMBL/GenBank/DDBJ databases">
        <title>Genome assembly of Acinetobacter junii MTCC 11364.</title>
        <authorList>
            <person name="Khatri I."/>
            <person name="Singh N.K."/>
            <person name="Subramanian S."/>
            <person name="Mayilraj S."/>
        </authorList>
    </citation>
    <scope>NUCLEOTIDE SEQUENCE [LARGE SCALE GENOMIC DNA]</scope>
    <source>
        <strain evidence="1 2">MTCC 11364</strain>
    </source>
</reference>
<dbReference type="EMBL" id="ASYZ01000218">
    <property type="protein sequence ID" value="EPR80340.1"/>
    <property type="molecule type" value="Genomic_DNA"/>
</dbReference>
<name>S7WBG1_ACIJU</name>
<proteinExistence type="predicted"/>
<protein>
    <submittedName>
        <fullName evidence="1">Membrane fusion component of tripartite multidrug resistance system</fullName>
    </submittedName>
</protein>
<dbReference type="Gene3D" id="2.40.30.170">
    <property type="match status" value="1"/>
</dbReference>
<accession>S7WBG1</accession>
<evidence type="ECO:0000313" key="1">
    <source>
        <dbReference type="EMBL" id="EPR80340.1"/>
    </source>
</evidence>
<comment type="caution">
    <text evidence="1">The sequence shown here is derived from an EMBL/GenBank/DDBJ whole genome shotgun (WGS) entry which is preliminary data.</text>
</comment>
<sequence length="62" mass="6815">MWNRFPPAAGSEFSVLKPDNPTGNFTKVVQRIAVRITIDPNQKGIENLRPGMSVITSVDTDS</sequence>
<evidence type="ECO:0000313" key="2">
    <source>
        <dbReference type="Proteomes" id="UP000018420"/>
    </source>
</evidence>
<dbReference type="AlphaFoldDB" id="S7WBG1"/>